<sequence>MHIPYWNSFFQDEVTNDSINETLKNILNTLSDPFKFESNCNSQDFGLDLDTTITLHYFNPLDFYPVFRSAFEAAFNKFNAHIPSHSTRLLFQVTQIFDSKYILLGLLERKNLRQYNAIRELANPSDELLCE</sequence>
<protein>
    <submittedName>
        <fullName evidence="1">Uncharacterized protein</fullName>
    </submittedName>
</protein>
<accession>A0A8H3QXB4</accession>
<evidence type="ECO:0000313" key="2">
    <source>
        <dbReference type="Proteomes" id="UP000615446"/>
    </source>
</evidence>
<proteinExistence type="predicted"/>
<name>A0A8H3QXB4_9GLOM</name>
<dbReference type="AlphaFoldDB" id="A0A8H3QXB4"/>
<dbReference type="EMBL" id="BLAL01000242">
    <property type="protein sequence ID" value="GES95613.1"/>
    <property type="molecule type" value="Genomic_DNA"/>
</dbReference>
<organism evidence="1 2">
    <name type="scientific">Rhizophagus clarus</name>
    <dbReference type="NCBI Taxonomy" id="94130"/>
    <lineage>
        <taxon>Eukaryota</taxon>
        <taxon>Fungi</taxon>
        <taxon>Fungi incertae sedis</taxon>
        <taxon>Mucoromycota</taxon>
        <taxon>Glomeromycotina</taxon>
        <taxon>Glomeromycetes</taxon>
        <taxon>Glomerales</taxon>
        <taxon>Glomeraceae</taxon>
        <taxon>Rhizophagus</taxon>
    </lineage>
</organism>
<evidence type="ECO:0000313" key="1">
    <source>
        <dbReference type="EMBL" id="GES95613.1"/>
    </source>
</evidence>
<reference evidence="1" key="1">
    <citation type="submission" date="2019-10" db="EMBL/GenBank/DDBJ databases">
        <title>Conservation and host-specific expression of non-tandemly repeated heterogenous ribosome RNA gene in arbuscular mycorrhizal fungi.</title>
        <authorList>
            <person name="Maeda T."/>
            <person name="Kobayashi Y."/>
            <person name="Nakagawa T."/>
            <person name="Ezawa T."/>
            <person name="Yamaguchi K."/>
            <person name="Bino T."/>
            <person name="Nishimoto Y."/>
            <person name="Shigenobu S."/>
            <person name="Kawaguchi M."/>
        </authorList>
    </citation>
    <scope>NUCLEOTIDE SEQUENCE</scope>
    <source>
        <strain evidence="1">HR1</strain>
    </source>
</reference>
<dbReference type="Proteomes" id="UP000615446">
    <property type="component" value="Unassembled WGS sequence"/>
</dbReference>
<dbReference type="OrthoDB" id="2439535at2759"/>
<gene>
    <name evidence="1" type="ORF">RCL2_002227400</name>
</gene>
<comment type="caution">
    <text evidence="1">The sequence shown here is derived from an EMBL/GenBank/DDBJ whole genome shotgun (WGS) entry which is preliminary data.</text>
</comment>